<comment type="caution">
    <text evidence="2">The sequence shown here is derived from an EMBL/GenBank/DDBJ whole genome shotgun (WGS) entry which is preliminary data.</text>
</comment>
<organism evidence="2 3">
    <name type="scientific">Roseomonas elaeocarpi</name>
    <dbReference type="NCBI Taxonomy" id="907779"/>
    <lineage>
        <taxon>Bacteria</taxon>
        <taxon>Pseudomonadati</taxon>
        <taxon>Pseudomonadota</taxon>
        <taxon>Alphaproteobacteria</taxon>
        <taxon>Acetobacterales</taxon>
        <taxon>Roseomonadaceae</taxon>
        <taxon>Roseomonas</taxon>
    </lineage>
</organism>
<sequence length="231" mass="25191">MRKLLLLLLPPVLVLAAAWGGLLQLPPRWDPFAPLDLRAEPNFMTGPKLARMDWQGSSCFAAFEASGLPLTRLPDSAGGQCPLEDVVRMPATEPALAPAGPVATCAMAASWELFARFAVQPAALAHLGQRVVRVRQLGTFSCRPVRTDSGLGTRLSQHGRANALDVAGFVLEDGREVSVARDWNDPGPRGAFLRDAHRGACRFFNAVLGPDYNNVHRDHFHLDRGPWRACR</sequence>
<evidence type="ECO:0000259" key="1">
    <source>
        <dbReference type="Pfam" id="PF06904"/>
    </source>
</evidence>
<keyword evidence="3" id="KW-1185">Reference proteome</keyword>
<dbReference type="InterPro" id="IPR009683">
    <property type="entry name" value="Extensin-like_C"/>
</dbReference>
<reference evidence="2 3" key="1">
    <citation type="submission" date="2024-09" db="EMBL/GenBank/DDBJ databases">
        <authorList>
            <person name="Sun Q."/>
            <person name="Mori K."/>
        </authorList>
    </citation>
    <scope>NUCLEOTIDE SEQUENCE [LARGE SCALE GENOMIC DNA]</scope>
    <source>
        <strain evidence="2 3">TBRC 5777</strain>
    </source>
</reference>
<gene>
    <name evidence="2" type="ORF">ACFFGY_14020</name>
</gene>
<evidence type="ECO:0000313" key="2">
    <source>
        <dbReference type="EMBL" id="MFC0409368.1"/>
    </source>
</evidence>
<evidence type="ECO:0000313" key="3">
    <source>
        <dbReference type="Proteomes" id="UP001589865"/>
    </source>
</evidence>
<dbReference type="RefSeq" id="WP_377045117.1">
    <property type="nucleotide sequence ID" value="NZ_JBHLUN010000009.1"/>
</dbReference>
<dbReference type="Proteomes" id="UP001589865">
    <property type="component" value="Unassembled WGS sequence"/>
</dbReference>
<dbReference type="EMBL" id="JBHLUN010000009">
    <property type="protein sequence ID" value="MFC0409368.1"/>
    <property type="molecule type" value="Genomic_DNA"/>
</dbReference>
<feature type="domain" description="Extensin-like C-terminal" evidence="1">
    <location>
        <begin position="58"/>
        <end position="231"/>
    </location>
</feature>
<proteinExistence type="predicted"/>
<name>A0ABV6JUI5_9PROT</name>
<accession>A0ABV6JUI5</accession>
<protein>
    <submittedName>
        <fullName evidence="2">Extensin family protein</fullName>
    </submittedName>
</protein>
<dbReference type="Pfam" id="PF06904">
    <property type="entry name" value="Extensin-like_C"/>
    <property type="match status" value="1"/>
</dbReference>